<dbReference type="InterPro" id="IPR011611">
    <property type="entry name" value="PfkB_dom"/>
</dbReference>
<accession>A0A6J7NEY2</accession>
<dbReference type="Gene3D" id="3.40.1190.20">
    <property type="match status" value="1"/>
</dbReference>
<dbReference type="Pfam" id="PF00294">
    <property type="entry name" value="PfkB"/>
    <property type="match status" value="1"/>
</dbReference>
<dbReference type="CDD" id="cd01174">
    <property type="entry name" value="ribokinase"/>
    <property type="match status" value="1"/>
</dbReference>
<protein>
    <submittedName>
        <fullName evidence="10">Unannotated protein</fullName>
    </submittedName>
</protein>
<evidence type="ECO:0000256" key="1">
    <source>
        <dbReference type="ARBA" id="ARBA00022679"/>
    </source>
</evidence>
<dbReference type="PANTHER" id="PTHR10584:SF166">
    <property type="entry name" value="RIBOKINASE"/>
    <property type="match status" value="1"/>
</dbReference>
<evidence type="ECO:0000313" key="10">
    <source>
        <dbReference type="EMBL" id="CAB4991676.1"/>
    </source>
</evidence>
<keyword evidence="8" id="KW-0119">Carbohydrate metabolism</keyword>
<feature type="domain" description="Carbohydrate kinase PfkB" evidence="9">
    <location>
        <begin position="19"/>
        <end position="306"/>
    </location>
</feature>
<dbReference type="AlphaFoldDB" id="A0A6J7NEY2"/>
<evidence type="ECO:0000256" key="7">
    <source>
        <dbReference type="ARBA" id="ARBA00022958"/>
    </source>
</evidence>
<keyword evidence="2" id="KW-0479">Metal-binding</keyword>
<keyword evidence="1" id="KW-0808">Transferase</keyword>
<reference evidence="10" key="1">
    <citation type="submission" date="2020-05" db="EMBL/GenBank/DDBJ databases">
        <authorList>
            <person name="Chiriac C."/>
            <person name="Salcher M."/>
            <person name="Ghai R."/>
            <person name="Kavagutti S V."/>
        </authorList>
    </citation>
    <scope>NUCLEOTIDE SEQUENCE</scope>
</reference>
<dbReference type="SUPFAM" id="SSF53613">
    <property type="entry name" value="Ribokinase-like"/>
    <property type="match status" value="1"/>
</dbReference>
<evidence type="ECO:0000256" key="3">
    <source>
        <dbReference type="ARBA" id="ARBA00022741"/>
    </source>
</evidence>
<evidence type="ECO:0000259" key="9">
    <source>
        <dbReference type="Pfam" id="PF00294"/>
    </source>
</evidence>
<evidence type="ECO:0000256" key="5">
    <source>
        <dbReference type="ARBA" id="ARBA00022840"/>
    </source>
</evidence>
<evidence type="ECO:0000256" key="6">
    <source>
        <dbReference type="ARBA" id="ARBA00022842"/>
    </source>
</evidence>
<dbReference type="PANTHER" id="PTHR10584">
    <property type="entry name" value="SUGAR KINASE"/>
    <property type="match status" value="1"/>
</dbReference>
<dbReference type="InterPro" id="IPR029056">
    <property type="entry name" value="Ribokinase-like"/>
</dbReference>
<name>A0A6J7NEY2_9ZZZZ</name>
<gene>
    <name evidence="10" type="ORF">UFOPK4035_00229</name>
</gene>
<organism evidence="10">
    <name type="scientific">freshwater metagenome</name>
    <dbReference type="NCBI Taxonomy" id="449393"/>
    <lineage>
        <taxon>unclassified sequences</taxon>
        <taxon>metagenomes</taxon>
        <taxon>ecological metagenomes</taxon>
    </lineage>
</organism>
<keyword evidence="4" id="KW-0418">Kinase</keyword>
<dbReference type="InterPro" id="IPR011877">
    <property type="entry name" value="Ribokinase"/>
</dbReference>
<dbReference type="HAMAP" id="MF_01987">
    <property type="entry name" value="Ribokinase"/>
    <property type="match status" value="1"/>
</dbReference>
<dbReference type="GO" id="GO:0004747">
    <property type="term" value="F:ribokinase activity"/>
    <property type="evidence" value="ECO:0007669"/>
    <property type="project" value="InterPro"/>
</dbReference>
<dbReference type="EMBL" id="CAFBOX010000021">
    <property type="protein sequence ID" value="CAB4991676.1"/>
    <property type="molecule type" value="Genomic_DNA"/>
</dbReference>
<keyword evidence="6" id="KW-0460">Magnesium</keyword>
<keyword evidence="5" id="KW-0067">ATP-binding</keyword>
<evidence type="ECO:0000256" key="8">
    <source>
        <dbReference type="ARBA" id="ARBA00023277"/>
    </source>
</evidence>
<keyword evidence="7" id="KW-0630">Potassium</keyword>
<sequence length="321" mass="33688">MSLSEAKVVVDSLHRKLPTVVVVGSTMMDMITYIDTVPESGETLIGDSFALGFGGKGANQSVMAARMGANVYMVNTLGDDVFGDSTLKNFQDQGINTTFVARTAGASGVAPIWVEKDGSNRIICVPGSNNAMTPAQATHAIESIKDIDIVIGQLEIPQEVTAAAFRAAQARGIITILNPAPFAPLSAELLAASDWVAPNEHEFAAMHPRNLSPNSDETIRDLAKLLGKRILVTLGELGAVFTTKSGEITRIPSPKVQAIDTTGAGDSFVGSFAFGLASGMPEELAVKLGCACASKSVTRRGTQSSYSSKEEAQEIIKGITN</sequence>
<dbReference type="GO" id="GO:0046872">
    <property type="term" value="F:metal ion binding"/>
    <property type="evidence" value="ECO:0007669"/>
    <property type="project" value="UniProtKB-KW"/>
</dbReference>
<proteinExistence type="inferred from homology"/>
<dbReference type="GO" id="GO:0006014">
    <property type="term" value="P:D-ribose metabolic process"/>
    <property type="evidence" value="ECO:0007669"/>
    <property type="project" value="InterPro"/>
</dbReference>
<dbReference type="PRINTS" id="PR00990">
    <property type="entry name" value="RIBOKINASE"/>
</dbReference>
<dbReference type="InterPro" id="IPR002139">
    <property type="entry name" value="Ribo/fructo_kinase"/>
</dbReference>
<keyword evidence="3" id="KW-0547">Nucleotide-binding</keyword>
<dbReference type="GO" id="GO:0005524">
    <property type="term" value="F:ATP binding"/>
    <property type="evidence" value="ECO:0007669"/>
    <property type="project" value="UniProtKB-KW"/>
</dbReference>
<evidence type="ECO:0000256" key="2">
    <source>
        <dbReference type="ARBA" id="ARBA00022723"/>
    </source>
</evidence>
<evidence type="ECO:0000256" key="4">
    <source>
        <dbReference type="ARBA" id="ARBA00022777"/>
    </source>
</evidence>